<reference evidence="3" key="2">
    <citation type="journal article" date="2021" name="PeerJ">
        <title>Extensive microbial diversity within the chicken gut microbiome revealed by metagenomics and culture.</title>
        <authorList>
            <person name="Gilroy R."/>
            <person name="Ravi A."/>
            <person name="Getino M."/>
            <person name="Pursley I."/>
            <person name="Horton D.L."/>
            <person name="Alikhan N.F."/>
            <person name="Baker D."/>
            <person name="Gharbi K."/>
            <person name="Hall N."/>
            <person name="Watson M."/>
            <person name="Adriaenssens E.M."/>
            <person name="Foster-Nyarko E."/>
            <person name="Jarju S."/>
            <person name="Secka A."/>
            <person name="Antonio M."/>
            <person name="Oren A."/>
            <person name="Chaudhuri R.R."/>
            <person name="La Ragione R."/>
            <person name="Hildebrand F."/>
            <person name="Pallen M.J."/>
        </authorList>
    </citation>
    <scope>NUCLEOTIDE SEQUENCE</scope>
    <source>
        <strain evidence="3">13766</strain>
    </source>
</reference>
<dbReference type="AlphaFoldDB" id="A0A9D1G1L6"/>
<dbReference type="Pfam" id="PF04023">
    <property type="entry name" value="FeoA"/>
    <property type="match status" value="1"/>
</dbReference>
<protein>
    <submittedName>
        <fullName evidence="3">Ferrous iron transport protein A</fullName>
    </submittedName>
</protein>
<accession>A0A9D1G1L6</accession>
<organism evidence="3 4">
    <name type="scientific">Candidatus Alectryocaccomicrobium excrementavium</name>
    <dbReference type="NCBI Taxonomy" id="2840668"/>
    <lineage>
        <taxon>Bacteria</taxon>
        <taxon>Bacillati</taxon>
        <taxon>Bacillota</taxon>
        <taxon>Clostridia</taxon>
        <taxon>Candidatus Alectryocaccomicrobium</taxon>
    </lineage>
</organism>
<dbReference type="SMART" id="SM00899">
    <property type="entry name" value="FeoA"/>
    <property type="match status" value="1"/>
</dbReference>
<dbReference type="SUPFAM" id="SSF50037">
    <property type="entry name" value="C-terminal domain of transcriptional repressors"/>
    <property type="match status" value="1"/>
</dbReference>
<dbReference type="InterPro" id="IPR008988">
    <property type="entry name" value="Transcriptional_repressor_C"/>
</dbReference>
<evidence type="ECO:0000313" key="4">
    <source>
        <dbReference type="Proteomes" id="UP000824140"/>
    </source>
</evidence>
<dbReference type="Proteomes" id="UP000824140">
    <property type="component" value="Unassembled WGS sequence"/>
</dbReference>
<evidence type="ECO:0000259" key="2">
    <source>
        <dbReference type="SMART" id="SM00899"/>
    </source>
</evidence>
<name>A0A9D1G1L6_9FIRM</name>
<gene>
    <name evidence="3" type="ORF">IAA84_11385</name>
</gene>
<reference evidence="3" key="1">
    <citation type="submission" date="2020-10" db="EMBL/GenBank/DDBJ databases">
        <authorList>
            <person name="Gilroy R."/>
        </authorList>
    </citation>
    <scope>NUCLEOTIDE SEQUENCE</scope>
    <source>
        <strain evidence="3">13766</strain>
    </source>
</reference>
<dbReference type="Gene3D" id="2.30.30.90">
    <property type="match status" value="1"/>
</dbReference>
<dbReference type="InterPro" id="IPR038157">
    <property type="entry name" value="FeoA_core_dom"/>
</dbReference>
<sequence>MAPGREGIIARLGEHGAMRRRLLDMGFTQGALARCEFLGPSGGMRAYRVRGALVALRRENARNIFLEG</sequence>
<comment type="caution">
    <text evidence="3">The sequence shown here is derived from an EMBL/GenBank/DDBJ whole genome shotgun (WGS) entry which is preliminary data.</text>
</comment>
<evidence type="ECO:0000256" key="1">
    <source>
        <dbReference type="ARBA" id="ARBA00023004"/>
    </source>
</evidence>
<evidence type="ECO:0000313" key="3">
    <source>
        <dbReference type="EMBL" id="HIS93606.1"/>
    </source>
</evidence>
<proteinExistence type="predicted"/>
<dbReference type="GO" id="GO:0046914">
    <property type="term" value="F:transition metal ion binding"/>
    <property type="evidence" value="ECO:0007669"/>
    <property type="project" value="InterPro"/>
</dbReference>
<dbReference type="InterPro" id="IPR007167">
    <property type="entry name" value="Fe-transptr_FeoA-like"/>
</dbReference>
<dbReference type="EMBL" id="DVJN01000217">
    <property type="protein sequence ID" value="HIS93606.1"/>
    <property type="molecule type" value="Genomic_DNA"/>
</dbReference>
<keyword evidence="1" id="KW-0408">Iron</keyword>
<feature type="domain" description="Ferrous iron transporter FeoA-like" evidence="2">
    <location>
        <begin position="1"/>
        <end position="68"/>
    </location>
</feature>